<evidence type="ECO:0000313" key="3">
    <source>
        <dbReference type="Proteomes" id="UP001178507"/>
    </source>
</evidence>
<comment type="caution">
    <text evidence="2">The sequence shown here is derived from an EMBL/GenBank/DDBJ whole genome shotgun (WGS) entry which is preliminary data.</text>
</comment>
<gene>
    <name evidence="2" type="ORF">EVOR1521_LOCUS26033</name>
</gene>
<feature type="compositionally biased region" description="Low complexity" evidence="1">
    <location>
        <begin position="174"/>
        <end position="201"/>
    </location>
</feature>
<organism evidence="2 3">
    <name type="scientific">Effrenium voratum</name>
    <dbReference type="NCBI Taxonomy" id="2562239"/>
    <lineage>
        <taxon>Eukaryota</taxon>
        <taxon>Sar</taxon>
        <taxon>Alveolata</taxon>
        <taxon>Dinophyceae</taxon>
        <taxon>Suessiales</taxon>
        <taxon>Symbiodiniaceae</taxon>
        <taxon>Effrenium</taxon>
    </lineage>
</organism>
<dbReference type="EMBL" id="CAUJNA010003492">
    <property type="protein sequence ID" value="CAJ1403342.1"/>
    <property type="molecule type" value="Genomic_DNA"/>
</dbReference>
<accession>A0AA36NDR9</accession>
<evidence type="ECO:0000313" key="2">
    <source>
        <dbReference type="EMBL" id="CAJ1403342.1"/>
    </source>
</evidence>
<evidence type="ECO:0000256" key="1">
    <source>
        <dbReference type="SAM" id="MobiDB-lite"/>
    </source>
</evidence>
<feature type="region of interest" description="Disordered" evidence="1">
    <location>
        <begin position="161"/>
        <end position="228"/>
    </location>
</feature>
<dbReference type="Proteomes" id="UP001178507">
    <property type="component" value="Unassembled WGS sequence"/>
</dbReference>
<reference evidence="2" key="1">
    <citation type="submission" date="2023-08" db="EMBL/GenBank/DDBJ databases">
        <authorList>
            <person name="Chen Y."/>
            <person name="Shah S."/>
            <person name="Dougan E. K."/>
            <person name="Thang M."/>
            <person name="Chan C."/>
        </authorList>
    </citation>
    <scope>NUCLEOTIDE SEQUENCE</scope>
</reference>
<proteinExistence type="predicted"/>
<dbReference type="AlphaFoldDB" id="A0AA36NDR9"/>
<feature type="compositionally biased region" description="Basic and acidic residues" evidence="1">
    <location>
        <begin position="12"/>
        <end position="32"/>
    </location>
</feature>
<feature type="region of interest" description="Disordered" evidence="1">
    <location>
        <begin position="259"/>
        <end position="309"/>
    </location>
</feature>
<feature type="compositionally biased region" description="Basic and acidic residues" evidence="1">
    <location>
        <begin position="263"/>
        <end position="286"/>
    </location>
</feature>
<keyword evidence="3" id="KW-1185">Reference proteome</keyword>
<sequence length="374" mass="41134">MQSRGTANGWSHRLDEPKSRARDRLLAPEDPLDIDRADASAVLLMDKSPQLAQAEEDWSDDATWTERWDRAQSSARRREGALQSSLESYNLGLLNSDSSGPYPDSTLYDARKPLNDTQGPCFLSSFFREEAPEPEGRFEGNGEAPRWRRANQAVEALLAFGGEAPSRPPPPLATSPTARASPVPQLVQRGQGQAAAFGQAGPTRAEPVTQMSRPEPIARQEPVGRLAEPVQQLQDCHACGSTYLGDELFCRRCGQRRSPTRFPEVRRAEREEPEVKRASREARRIEAFAALAKAPKPPPPLKDARAQRHSGCGATVAFGRVEATEAELRMPKAPEPCGPCLAVPSLERRTSEALRTSEATREPGFEPASKIQQR</sequence>
<feature type="region of interest" description="Disordered" evidence="1">
    <location>
        <begin position="1"/>
        <end position="32"/>
    </location>
</feature>
<name>A0AA36NDR9_9DINO</name>
<feature type="region of interest" description="Disordered" evidence="1">
    <location>
        <begin position="348"/>
        <end position="374"/>
    </location>
</feature>
<feature type="region of interest" description="Disordered" evidence="1">
    <location>
        <begin position="93"/>
        <end position="114"/>
    </location>
</feature>
<protein>
    <submittedName>
        <fullName evidence="2">Uncharacterized protein</fullName>
    </submittedName>
</protein>